<accession>A0A5M3XTU2</accession>
<protein>
    <submittedName>
        <fullName evidence="2">Uncharacterized protein</fullName>
    </submittedName>
</protein>
<evidence type="ECO:0000313" key="3">
    <source>
        <dbReference type="Proteomes" id="UP000377595"/>
    </source>
</evidence>
<gene>
    <name evidence="2" type="ORF">Aple_073610</name>
</gene>
<keyword evidence="3" id="KW-1185">Reference proteome</keyword>
<dbReference type="RefSeq" id="WP_218038678.1">
    <property type="nucleotide sequence ID" value="NZ_BAAAHM010000040.1"/>
</dbReference>
<organism evidence="2 3">
    <name type="scientific">Acrocarpospora pleiomorpha</name>
    <dbReference type="NCBI Taxonomy" id="90975"/>
    <lineage>
        <taxon>Bacteria</taxon>
        <taxon>Bacillati</taxon>
        <taxon>Actinomycetota</taxon>
        <taxon>Actinomycetes</taxon>
        <taxon>Streptosporangiales</taxon>
        <taxon>Streptosporangiaceae</taxon>
        <taxon>Acrocarpospora</taxon>
    </lineage>
</organism>
<dbReference type="AlphaFoldDB" id="A0A5M3XTU2"/>
<evidence type="ECO:0000313" key="2">
    <source>
        <dbReference type="EMBL" id="GES24462.1"/>
    </source>
</evidence>
<name>A0A5M3XTU2_9ACTN</name>
<dbReference type="EMBL" id="BLAF01000052">
    <property type="protein sequence ID" value="GES24462.1"/>
    <property type="molecule type" value="Genomic_DNA"/>
</dbReference>
<comment type="caution">
    <text evidence="2">The sequence shown here is derived from an EMBL/GenBank/DDBJ whole genome shotgun (WGS) entry which is preliminary data.</text>
</comment>
<keyword evidence="1" id="KW-0812">Transmembrane</keyword>
<evidence type="ECO:0000256" key="1">
    <source>
        <dbReference type="SAM" id="Phobius"/>
    </source>
</evidence>
<feature type="transmembrane region" description="Helical" evidence="1">
    <location>
        <begin position="24"/>
        <end position="48"/>
    </location>
</feature>
<keyword evidence="1" id="KW-0472">Membrane</keyword>
<dbReference type="Proteomes" id="UP000377595">
    <property type="component" value="Unassembled WGS sequence"/>
</dbReference>
<reference evidence="2 3" key="1">
    <citation type="submission" date="2019-10" db="EMBL/GenBank/DDBJ databases">
        <title>Whole genome shotgun sequence of Acrocarpospora pleiomorpha NBRC 16267.</title>
        <authorList>
            <person name="Ichikawa N."/>
            <person name="Kimura A."/>
            <person name="Kitahashi Y."/>
            <person name="Komaki H."/>
            <person name="Oguchi A."/>
        </authorList>
    </citation>
    <scope>NUCLEOTIDE SEQUENCE [LARGE SCALE GENOMIC DNA]</scope>
    <source>
        <strain evidence="2 3">NBRC 16267</strain>
    </source>
</reference>
<keyword evidence="1" id="KW-1133">Transmembrane helix</keyword>
<sequence length="100" mass="11292">MTYPTATATIIPASPPPLAFQSTVLAWLILGALAWALFYTVACIVAPFSQCRDCGGIGKTLYGFRRRPRPCRLCACTGLRLRWGRRLWNYLHRLHREGAR</sequence>
<proteinExistence type="predicted"/>